<sequence>MLDMRLGNSGDIPFIMGFRRRTPRSEISNVKLFKRLKENSITGIYFGSRASEENILRARDKIEKSSLFGQSVTFHRSIESQDRFEINFEKL</sequence>
<keyword evidence="2" id="KW-1185">Reference proteome</keyword>
<comment type="caution">
    <text evidence="1">The sequence shown here is derived from an EMBL/GenBank/DDBJ whole genome shotgun (WGS) entry which is preliminary data.</text>
</comment>
<reference evidence="1 2" key="1">
    <citation type="submission" date="2016-04" db="EMBL/GenBank/DDBJ databases">
        <title>ATOL: Assembling a taxonomically balanced genome-scale reconstruction of the evolutionary history of the Enterobacteriaceae.</title>
        <authorList>
            <person name="Plunkett G.III."/>
            <person name="Neeno-Eckwall E.C."/>
            <person name="Glasner J.D."/>
            <person name="Perna N.T."/>
        </authorList>
    </citation>
    <scope>NUCLEOTIDE SEQUENCE [LARGE SCALE GENOMIC DNA]</scope>
    <source>
        <strain evidence="1 2">ATCC 12841</strain>
    </source>
</reference>
<dbReference type="EMBL" id="LXEX01000067">
    <property type="protein sequence ID" value="OAT56748.1"/>
    <property type="molecule type" value="Genomic_DNA"/>
</dbReference>
<organism evidence="1 2">
    <name type="scientific">Obesumbacterium proteus ATCC 12841</name>
    <dbReference type="NCBI Taxonomy" id="1354268"/>
    <lineage>
        <taxon>Bacteria</taxon>
        <taxon>Pseudomonadati</taxon>
        <taxon>Pseudomonadota</taxon>
        <taxon>Gammaproteobacteria</taxon>
        <taxon>Enterobacterales</taxon>
        <taxon>Hafniaceae</taxon>
        <taxon>Obesumbacterium</taxon>
    </lineage>
</organism>
<dbReference type="AlphaFoldDB" id="A0AA91ECD6"/>
<dbReference type="RefSeq" id="WP_064645488.1">
    <property type="nucleotide sequence ID" value="NZ_LXEX01000067.1"/>
</dbReference>
<gene>
    <name evidence="1" type="ORF">M993_04564</name>
</gene>
<accession>A0AA91ECD6</accession>
<protein>
    <submittedName>
        <fullName evidence="1">Uncharacterized protein</fullName>
    </submittedName>
</protein>
<evidence type="ECO:0000313" key="2">
    <source>
        <dbReference type="Proteomes" id="UP000078431"/>
    </source>
</evidence>
<proteinExistence type="predicted"/>
<dbReference type="Proteomes" id="UP000078431">
    <property type="component" value="Unassembled WGS sequence"/>
</dbReference>
<evidence type="ECO:0000313" key="1">
    <source>
        <dbReference type="EMBL" id="OAT56748.1"/>
    </source>
</evidence>
<name>A0AA91ECD6_9GAMM</name>